<organism evidence="2 3">
    <name type="scientific">Allocoleopsis franciscana PCC 7113</name>
    <dbReference type="NCBI Taxonomy" id="1173027"/>
    <lineage>
        <taxon>Bacteria</taxon>
        <taxon>Bacillati</taxon>
        <taxon>Cyanobacteriota</taxon>
        <taxon>Cyanophyceae</taxon>
        <taxon>Coleofasciculales</taxon>
        <taxon>Coleofasciculaceae</taxon>
        <taxon>Allocoleopsis</taxon>
        <taxon>Allocoleopsis franciscana</taxon>
    </lineage>
</organism>
<gene>
    <name evidence="2" type="ORF">Mic7113_6591</name>
</gene>
<keyword evidence="1" id="KW-0812">Transmembrane</keyword>
<dbReference type="EMBL" id="CP003633">
    <property type="protein sequence ID" value="AFZ22164.1"/>
    <property type="molecule type" value="Genomic_DNA"/>
</dbReference>
<evidence type="ECO:0000256" key="1">
    <source>
        <dbReference type="SAM" id="Phobius"/>
    </source>
</evidence>
<keyword evidence="3" id="KW-1185">Reference proteome</keyword>
<accession>K9WQW3</accession>
<name>K9WQW3_9CYAN</name>
<keyword evidence="1" id="KW-1133">Transmembrane helix</keyword>
<sequence length="279" mass="31499">MKQNRIVELITDPTKNFLSSFVVGTLLFTVISDGLSALFWETFGDWLQTQLGIEKAILQAAITTILILLILVVIYATNFPQWLKPLIAKFPIFGIKVPDDTNVVPLTTTFPGLITAMSLREDSPAQRVIEHHWNQGQKPHLKHCWLICTNQSLPYAQKMIKKLTDTGMTQTVEFHYGNYELEDLEHPGQKLNLLVPDDVVDDPNYIRRLVNCIYADAKHQGLEESQLIADYTGATKSMTVGIVLACTAPERQLQYISQITDPQMMQVKISYKLKPLEAG</sequence>
<dbReference type="eggNOG" id="ENOG5031CDT">
    <property type="taxonomic scope" value="Bacteria"/>
</dbReference>
<proteinExistence type="predicted"/>
<geneLocation type="plasmid" evidence="2 3">
    <name>pMIC7113.03</name>
</geneLocation>
<evidence type="ECO:0000313" key="3">
    <source>
        <dbReference type="Proteomes" id="UP000010471"/>
    </source>
</evidence>
<keyword evidence="2" id="KW-0614">Plasmid</keyword>
<dbReference type="Proteomes" id="UP000010471">
    <property type="component" value="Plasmid pMIC7113.03"/>
</dbReference>
<keyword evidence="1" id="KW-0472">Membrane</keyword>
<dbReference type="KEGG" id="mic:Mic7113_6591"/>
<dbReference type="OrthoDB" id="529023at2"/>
<dbReference type="AlphaFoldDB" id="K9WQW3"/>
<evidence type="ECO:0000313" key="2">
    <source>
        <dbReference type="EMBL" id="AFZ22164.1"/>
    </source>
</evidence>
<reference evidence="2 3" key="1">
    <citation type="submission" date="2012-06" db="EMBL/GenBank/DDBJ databases">
        <title>Finished plasmid 3 of genome of Microcoleus sp. PCC 7113.</title>
        <authorList>
            <consortium name="US DOE Joint Genome Institute"/>
            <person name="Gugger M."/>
            <person name="Coursin T."/>
            <person name="Rippka R."/>
            <person name="Tandeau De Marsac N."/>
            <person name="Huntemann M."/>
            <person name="Wei C.-L."/>
            <person name="Han J."/>
            <person name="Detter J.C."/>
            <person name="Han C."/>
            <person name="Tapia R."/>
            <person name="Chen A."/>
            <person name="Kyrpides N."/>
            <person name="Mavromatis K."/>
            <person name="Markowitz V."/>
            <person name="Szeto E."/>
            <person name="Ivanova N."/>
            <person name="Pagani I."/>
            <person name="Pati A."/>
            <person name="Goodwin L."/>
            <person name="Nordberg H.P."/>
            <person name="Cantor M.N."/>
            <person name="Hua S.X."/>
            <person name="Woyke T."/>
            <person name="Kerfeld C.A."/>
        </authorList>
    </citation>
    <scope>NUCLEOTIDE SEQUENCE [LARGE SCALE GENOMIC DNA]</scope>
    <source>
        <strain evidence="2 3">PCC 7113</strain>
        <plasmid evidence="2 3">pMIC7113.03</plasmid>
    </source>
</reference>
<feature type="transmembrane region" description="Helical" evidence="1">
    <location>
        <begin position="21"/>
        <end position="40"/>
    </location>
</feature>
<protein>
    <submittedName>
        <fullName evidence="2">CRISPR-associated protein (Cas_Cas02710)</fullName>
    </submittedName>
</protein>
<dbReference type="RefSeq" id="WP_015186223.1">
    <property type="nucleotide sequence ID" value="NC_019740.1"/>
</dbReference>
<dbReference type="HOGENOM" id="CLU_996824_0_0_3"/>
<feature type="transmembrane region" description="Helical" evidence="1">
    <location>
        <begin position="56"/>
        <end position="76"/>
    </location>
</feature>